<name>A0A0E0FDG4_9ORYZ</name>
<evidence type="ECO:0000313" key="4">
    <source>
        <dbReference type="Proteomes" id="UP000008021"/>
    </source>
</evidence>
<keyword evidence="1" id="KW-0175">Coiled coil</keyword>
<sequence length="380" mass="42734">MSHTSKSRSGNAEAAAGRKVSVEDADVIFEDEDFADSQTQSVKMTGEIWTICIHCKGYEERVLGYGARDYLYYKKRSANDIATLEAVDYRRDVDDMIQYAGSERKVRDAAIKTYTEWLREQGQLKQIMAYQAYITNNKNTSDGDESNGSSDMPSHPRKKTKHSADGKQVGRGTLKGLAASAKRLKSRSRKLKIDFPANLGGPCGDNRRTFVDEVVMYMRLRAPLIGVKRWADLKDDVKNAIAESVMMVSTQNSTNRQQMKTMHLMGSKPFSQCSWEQNNTARKLATTESDEGSKSASCGGQEGDVFHITYKETTGTKATQRHGRGYISNPSKTQLQEIVQEQAREVERLKHQVAEVETLKDQVARNNQEQELLKASLYEL</sequence>
<dbReference type="EnsemblPlants" id="OMERI12G11750.1">
    <property type="protein sequence ID" value="OMERI12G11750.1"/>
    <property type="gene ID" value="OMERI12G11750"/>
</dbReference>
<dbReference type="HOGENOM" id="CLU_055728_0_0_1"/>
<protein>
    <submittedName>
        <fullName evidence="3">Uncharacterized protein</fullName>
    </submittedName>
</protein>
<evidence type="ECO:0000256" key="1">
    <source>
        <dbReference type="SAM" id="Coils"/>
    </source>
</evidence>
<proteinExistence type="predicted"/>
<keyword evidence="4" id="KW-1185">Reference proteome</keyword>
<dbReference type="AlphaFoldDB" id="A0A0E0FDG4"/>
<accession>A0A0E0FDG4</accession>
<reference evidence="3" key="1">
    <citation type="submission" date="2015-04" db="UniProtKB">
        <authorList>
            <consortium name="EnsemblPlants"/>
        </authorList>
    </citation>
    <scope>IDENTIFICATION</scope>
</reference>
<dbReference type="Proteomes" id="UP000008021">
    <property type="component" value="Chromosome 12"/>
</dbReference>
<dbReference type="Gramene" id="OMERI12G11750.1">
    <property type="protein sequence ID" value="OMERI12G11750.1"/>
    <property type="gene ID" value="OMERI12G11750"/>
</dbReference>
<reference evidence="3" key="2">
    <citation type="submission" date="2018-05" db="EMBL/GenBank/DDBJ databases">
        <title>OmerRS3 (Oryza meridionalis Reference Sequence Version 3).</title>
        <authorList>
            <person name="Zhang J."/>
            <person name="Kudrna D."/>
            <person name="Lee S."/>
            <person name="Talag J."/>
            <person name="Welchert J."/>
            <person name="Wing R.A."/>
        </authorList>
    </citation>
    <scope>NUCLEOTIDE SEQUENCE [LARGE SCALE GENOMIC DNA]</scope>
    <source>
        <strain evidence="3">cv. OR44</strain>
    </source>
</reference>
<feature type="region of interest" description="Disordered" evidence="2">
    <location>
        <begin position="138"/>
        <end position="172"/>
    </location>
</feature>
<dbReference type="eggNOG" id="ENOG502R49K">
    <property type="taxonomic scope" value="Eukaryota"/>
</dbReference>
<evidence type="ECO:0000256" key="2">
    <source>
        <dbReference type="SAM" id="MobiDB-lite"/>
    </source>
</evidence>
<feature type="coiled-coil region" evidence="1">
    <location>
        <begin position="332"/>
        <end position="369"/>
    </location>
</feature>
<feature type="compositionally biased region" description="Polar residues" evidence="2">
    <location>
        <begin position="138"/>
        <end position="152"/>
    </location>
</feature>
<organism evidence="3">
    <name type="scientific">Oryza meridionalis</name>
    <dbReference type="NCBI Taxonomy" id="40149"/>
    <lineage>
        <taxon>Eukaryota</taxon>
        <taxon>Viridiplantae</taxon>
        <taxon>Streptophyta</taxon>
        <taxon>Embryophyta</taxon>
        <taxon>Tracheophyta</taxon>
        <taxon>Spermatophyta</taxon>
        <taxon>Magnoliopsida</taxon>
        <taxon>Liliopsida</taxon>
        <taxon>Poales</taxon>
        <taxon>Poaceae</taxon>
        <taxon>BOP clade</taxon>
        <taxon>Oryzoideae</taxon>
        <taxon>Oryzeae</taxon>
        <taxon>Oryzinae</taxon>
        <taxon>Oryza</taxon>
    </lineage>
</organism>
<evidence type="ECO:0000313" key="3">
    <source>
        <dbReference type="EnsemblPlants" id="OMERI12G11750.1"/>
    </source>
</evidence>